<reference evidence="1 2" key="1">
    <citation type="submission" date="2024-05" db="EMBL/GenBank/DDBJ databases">
        <title>Sinomonas sp. nov., isolated from a waste landfill.</title>
        <authorList>
            <person name="Zhao Y."/>
        </authorList>
    </citation>
    <scope>NUCLEOTIDE SEQUENCE [LARGE SCALE GENOMIC DNA]</scope>
    <source>
        <strain evidence="1 2">CCTCC AB2014300</strain>
    </source>
</reference>
<evidence type="ECO:0000313" key="1">
    <source>
        <dbReference type="EMBL" id="MEN2744227.1"/>
    </source>
</evidence>
<dbReference type="SUPFAM" id="SSF47226">
    <property type="entry name" value="Histidine-containing phosphotransfer domain, HPT domain"/>
    <property type="match status" value="1"/>
</dbReference>
<dbReference type="Gene3D" id="1.20.120.160">
    <property type="entry name" value="HPT domain"/>
    <property type="match status" value="1"/>
</dbReference>
<sequence>MRASEDTNGHSPGGPLVDPTVLSELAEDVGPRAASSFAQEYAVMWPRRRSALAQAVANDDGEAAMDVILSVRVSSAMVGARRLEDLAAGLESRLRAHGVAALRPFLDDVERCGNETARVLAGPEGHSGPRGPRHH</sequence>
<protein>
    <submittedName>
        <fullName evidence="1">Hpt domain-containing protein</fullName>
    </submittedName>
</protein>
<name>A0ABU9WZE8_9MICC</name>
<dbReference type="RefSeq" id="WP_345884112.1">
    <property type="nucleotide sequence ID" value="NZ_JBDFRB010000004.1"/>
</dbReference>
<dbReference type="Proteomes" id="UP001422074">
    <property type="component" value="Unassembled WGS sequence"/>
</dbReference>
<proteinExistence type="predicted"/>
<accession>A0ABU9WZE8</accession>
<keyword evidence="2" id="KW-1185">Reference proteome</keyword>
<gene>
    <name evidence="1" type="ORF">ABCQ75_06700</name>
</gene>
<organism evidence="1 2">
    <name type="scientific">Sinomonas halotolerans</name>
    <dbReference type="NCBI Taxonomy" id="1644133"/>
    <lineage>
        <taxon>Bacteria</taxon>
        <taxon>Bacillati</taxon>
        <taxon>Actinomycetota</taxon>
        <taxon>Actinomycetes</taxon>
        <taxon>Micrococcales</taxon>
        <taxon>Micrococcaceae</taxon>
        <taxon>Sinomonas</taxon>
    </lineage>
</organism>
<dbReference type="EMBL" id="JBDFRB010000004">
    <property type="protein sequence ID" value="MEN2744227.1"/>
    <property type="molecule type" value="Genomic_DNA"/>
</dbReference>
<comment type="caution">
    <text evidence="1">The sequence shown here is derived from an EMBL/GenBank/DDBJ whole genome shotgun (WGS) entry which is preliminary data.</text>
</comment>
<evidence type="ECO:0000313" key="2">
    <source>
        <dbReference type="Proteomes" id="UP001422074"/>
    </source>
</evidence>
<dbReference type="InterPro" id="IPR036641">
    <property type="entry name" value="HPT_dom_sf"/>
</dbReference>